<dbReference type="EMBL" id="SPHZ02000007">
    <property type="protein sequence ID" value="KAF0908195.1"/>
    <property type="molecule type" value="Genomic_DNA"/>
</dbReference>
<accession>A0A6G1D5S9</accession>
<feature type="region of interest" description="Disordered" evidence="1">
    <location>
        <begin position="43"/>
        <end position="72"/>
    </location>
</feature>
<reference evidence="2 3" key="1">
    <citation type="submission" date="2019-11" db="EMBL/GenBank/DDBJ databases">
        <title>Whole genome sequence of Oryza granulata.</title>
        <authorList>
            <person name="Li W."/>
        </authorList>
    </citation>
    <scope>NUCLEOTIDE SEQUENCE [LARGE SCALE GENOMIC DNA]</scope>
    <source>
        <strain evidence="3">cv. Menghai</strain>
        <tissue evidence="2">Leaf</tissue>
    </source>
</reference>
<dbReference type="AlphaFoldDB" id="A0A6G1D5S9"/>
<organism evidence="2 3">
    <name type="scientific">Oryza meyeriana var. granulata</name>
    <dbReference type="NCBI Taxonomy" id="110450"/>
    <lineage>
        <taxon>Eukaryota</taxon>
        <taxon>Viridiplantae</taxon>
        <taxon>Streptophyta</taxon>
        <taxon>Embryophyta</taxon>
        <taxon>Tracheophyta</taxon>
        <taxon>Spermatophyta</taxon>
        <taxon>Magnoliopsida</taxon>
        <taxon>Liliopsida</taxon>
        <taxon>Poales</taxon>
        <taxon>Poaceae</taxon>
        <taxon>BOP clade</taxon>
        <taxon>Oryzoideae</taxon>
        <taxon>Oryzeae</taxon>
        <taxon>Oryzinae</taxon>
        <taxon>Oryza</taxon>
        <taxon>Oryza meyeriana</taxon>
    </lineage>
</organism>
<comment type="caution">
    <text evidence="2">The sequence shown here is derived from an EMBL/GenBank/DDBJ whole genome shotgun (WGS) entry which is preliminary data.</text>
</comment>
<sequence>MSGVRDCYTNQELSMRRITTAMKLFEIVERCAWVDEAIQRNGEKGKVVKEAKPRRKDRANTSKKLEQLTTQK</sequence>
<evidence type="ECO:0000256" key="1">
    <source>
        <dbReference type="SAM" id="MobiDB-lite"/>
    </source>
</evidence>
<name>A0A6G1D5S9_9ORYZ</name>
<evidence type="ECO:0000313" key="3">
    <source>
        <dbReference type="Proteomes" id="UP000479710"/>
    </source>
</evidence>
<dbReference type="OrthoDB" id="1740536at2759"/>
<proteinExistence type="predicted"/>
<gene>
    <name evidence="2" type="ORF">E2562_023821</name>
</gene>
<dbReference type="Proteomes" id="UP000479710">
    <property type="component" value="Unassembled WGS sequence"/>
</dbReference>
<evidence type="ECO:0000313" key="2">
    <source>
        <dbReference type="EMBL" id="KAF0908195.1"/>
    </source>
</evidence>
<keyword evidence="3" id="KW-1185">Reference proteome</keyword>
<protein>
    <submittedName>
        <fullName evidence="2">Uncharacterized protein</fullName>
    </submittedName>
</protein>